<dbReference type="eggNOG" id="COG0827">
    <property type="taxonomic scope" value="Bacteria"/>
</dbReference>
<accession>Q2N5K0</accession>
<keyword evidence="3" id="KW-0808">Transferase</keyword>
<dbReference type="PANTHER" id="PTHR33841">
    <property type="entry name" value="DNA METHYLTRANSFERASE YEEA-RELATED"/>
    <property type="match status" value="1"/>
</dbReference>
<dbReference type="GO" id="GO:0032259">
    <property type="term" value="P:methylation"/>
    <property type="evidence" value="ECO:0007669"/>
    <property type="project" value="UniProtKB-KW"/>
</dbReference>
<evidence type="ECO:0000256" key="5">
    <source>
        <dbReference type="ARBA" id="ARBA00047942"/>
    </source>
</evidence>
<evidence type="ECO:0000256" key="2">
    <source>
        <dbReference type="ARBA" id="ARBA00022603"/>
    </source>
</evidence>
<dbReference type="STRING" id="314225.ELI_14745"/>
<protein>
    <recommendedName>
        <fullName evidence="1">site-specific DNA-methyltransferase (adenine-specific)</fullName>
        <ecNumber evidence="1">2.1.1.72</ecNumber>
    </recommendedName>
</protein>
<dbReference type="Gene3D" id="3.40.50.150">
    <property type="entry name" value="Vaccinia Virus protein VP39"/>
    <property type="match status" value="1"/>
</dbReference>
<dbReference type="Pfam" id="PF07669">
    <property type="entry name" value="Eco57I"/>
    <property type="match status" value="1"/>
</dbReference>
<evidence type="ECO:0000256" key="1">
    <source>
        <dbReference type="ARBA" id="ARBA00011900"/>
    </source>
</evidence>
<keyword evidence="4" id="KW-0949">S-adenosyl-L-methionine</keyword>
<dbReference type="GO" id="GO:0006304">
    <property type="term" value="P:DNA modification"/>
    <property type="evidence" value="ECO:0007669"/>
    <property type="project" value="InterPro"/>
</dbReference>
<evidence type="ECO:0000259" key="6">
    <source>
        <dbReference type="Pfam" id="PF07669"/>
    </source>
</evidence>
<evidence type="ECO:0000256" key="4">
    <source>
        <dbReference type="ARBA" id="ARBA00022691"/>
    </source>
</evidence>
<dbReference type="InterPro" id="IPR002052">
    <property type="entry name" value="DNA_methylase_N6_adenine_CS"/>
</dbReference>
<evidence type="ECO:0000313" key="8">
    <source>
        <dbReference type="Proteomes" id="UP000008808"/>
    </source>
</evidence>
<dbReference type="OrthoDB" id="9806213at2"/>
<evidence type="ECO:0000313" key="7">
    <source>
        <dbReference type="EMBL" id="ABC65041.1"/>
    </source>
</evidence>
<dbReference type="NCBIfam" id="NF033452">
    <property type="entry name" value="BREX_1_MTaseX"/>
    <property type="match status" value="1"/>
</dbReference>
<dbReference type="KEGG" id="eli:ELI_14745"/>
<dbReference type="REBASE" id="14143">
    <property type="entry name" value="Eli2594ORF14745P"/>
</dbReference>
<feature type="domain" description="Type II methyltransferase M.TaqI-like" evidence="6">
    <location>
        <begin position="328"/>
        <end position="546"/>
    </location>
</feature>
<dbReference type="eggNOG" id="COG1002">
    <property type="taxonomic scope" value="Bacteria"/>
</dbReference>
<dbReference type="PRINTS" id="PR00507">
    <property type="entry name" value="N12N6MTFRASE"/>
</dbReference>
<gene>
    <name evidence="7" type="ordered locus">ELI_14745</name>
</gene>
<dbReference type="SUPFAM" id="SSF53335">
    <property type="entry name" value="S-adenosyl-L-methionine-dependent methyltransferases"/>
    <property type="match status" value="1"/>
</dbReference>
<evidence type="ECO:0000256" key="3">
    <source>
        <dbReference type="ARBA" id="ARBA00022679"/>
    </source>
</evidence>
<dbReference type="InterPro" id="IPR047939">
    <property type="entry name" value="BREX_1_PglX"/>
</dbReference>
<dbReference type="GO" id="GO:0009007">
    <property type="term" value="F:site-specific DNA-methyltransferase (adenine-specific) activity"/>
    <property type="evidence" value="ECO:0007669"/>
    <property type="project" value="UniProtKB-EC"/>
</dbReference>
<proteinExistence type="predicted"/>
<dbReference type="HOGENOM" id="CLU_007510_1_0_5"/>
<name>Q2N5K0_ERYLH</name>
<keyword evidence="8" id="KW-1185">Reference proteome</keyword>
<dbReference type="GO" id="GO:0003676">
    <property type="term" value="F:nucleic acid binding"/>
    <property type="evidence" value="ECO:0007669"/>
    <property type="project" value="InterPro"/>
</dbReference>
<dbReference type="PANTHER" id="PTHR33841:SF1">
    <property type="entry name" value="DNA METHYLTRANSFERASE A"/>
    <property type="match status" value="1"/>
</dbReference>
<dbReference type="RefSeq" id="WP_011415863.1">
    <property type="nucleotide sequence ID" value="NC_007722.1"/>
</dbReference>
<sequence length="1164" mass="132460">MDTTKLRKFAQFARSTLIDQVTVRLEAVLSDGSSARREYPRAFKKLETLVGKLGREQVVEKVAYTWFNRFTALRYMDVNGLSPVRVVSPSVGQFQPEILSDAKSGSINEQIVPEITRDEVLSLLDGRTSSPDPQGEAYRLLVVAACNYWHDAMPFMFERIDDYAELLMPSDLQSNASILAYLREAMTPDVCEDVEIIGWLYQFYISEKKDQVFAGLKKNQKITAENIPAATQLFTPHWIVRYLVENSLGRLWLLNNPHSGLAAKMDYYIAPEEPETDFLRITKPEEIRICDPAAGSGHMLTYAFDLLYAIYEEEGYDPTEIPALILSHNLTGVEIDDRAGALAAFALAMKAAARLGRRRFLRMEAKPDICVLQNVAFKEAELQDVTAVVGKDLFTDELRETLRQFEQAKNFGSLILPRLRDPAEALRVVNARDFDGDLLLKEVQQRVIAVLRMAEALSPQYHVVVANPPYMGSGGMNPEMTSFARVNFPDSRSDLYAMFTERCLSLNVVYGMSALVTIQNWMFISSFEKLRDKLISRYHISDLLQIGFNSFPELNSKVVQAVAFVIKNGKSKYPGRYINLNDAAQSANKREILELKLKENDVFLTEDEKFSSIPGSPIGYWLSDSVFKVFENLPSLASVAPTKQGLATGDNEQFLRQWYEVSSSEIGQGTLSSKETEDRPERWYPCNKGGEFRKWFGNNAIVVDWQHSGKRIKSFKDNNGKLRSRPQNENFYFKPGITWSAISSGGLSMRLSPLGSMFETKGAMSFPEEENIFPALSFANTKVVNRLLLALSPTLDFHEGPIGRLPYLRVSGAADIGRRCSELARSDWDAFETSWDFTTLPLLSPDHRGERLASSYATLRAHWQSMTDEMKALEEENNRIFINAYGLQDELTPEVPIEEITLTCNPAYRYAVKSSEEDRETRLRAETMAEFLHYAVGCMFGRYSLEEPGLILANQGETLADYLDRVPDPSFMPDEDNVIPVLDENWFPDDITERFRLFLRATFGEQHFRENLKFIEDSLGKDIRKYFTKDFYADHVKRYKKRPIYWMVSSPKGTFNVLIYMHRYRGDTVSVILNDYLREFITKLEGERTRLEKLSDDPAASQGQKTKALKDAAKVAKQIDELNEWERDVIFPLAQRKIEIDLDDGVKANYPKFGSALKKIAGLS</sequence>
<dbReference type="PROSITE" id="PS00092">
    <property type="entry name" value="N6_MTASE"/>
    <property type="match status" value="1"/>
</dbReference>
<dbReference type="InterPro" id="IPR011639">
    <property type="entry name" value="MethylTrfase_TaqI-like_dom"/>
</dbReference>
<dbReference type="InterPro" id="IPR029063">
    <property type="entry name" value="SAM-dependent_MTases_sf"/>
</dbReference>
<dbReference type="InterPro" id="IPR050953">
    <property type="entry name" value="N4_N6_ade-DNA_methylase"/>
</dbReference>
<reference evidence="8" key="1">
    <citation type="journal article" date="2009" name="J. Bacteriol.">
        <title>Complete genome sequence of Erythrobacter litoralis HTCC2594.</title>
        <authorList>
            <person name="Oh H.M."/>
            <person name="Giovannoni S.J."/>
            <person name="Ferriera S."/>
            <person name="Johnson J."/>
            <person name="Cho J.C."/>
        </authorList>
    </citation>
    <scope>NUCLEOTIDE SEQUENCE [LARGE SCALE GENOMIC DNA]</scope>
    <source>
        <strain evidence="8">HTCC2594</strain>
    </source>
</reference>
<organism evidence="7 8">
    <name type="scientific">Erythrobacter litoralis (strain HTCC2594)</name>
    <dbReference type="NCBI Taxonomy" id="314225"/>
    <lineage>
        <taxon>Bacteria</taxon>
        <taxon>Pseudomonadati</taxon>
        <taxon>Pseudomonadota</taxon>
        <taxon>Alphaproteobacteria</taxon>
        <taxon>Sphingomonadales</taxon>
        <taxon>Erythrobacteraceae</taxon>
        <taxon>Erythrobacter/Porphyrobacter group</taxon>
        <taxon>Erythrobacter</taxon>
    </lineage>
</organism>
<keyword evidence="2" id="KW-0489">Methyltransferase</keyword>
<dbReference type="EC" id="2.1.1.72" evidence="1"/>
<dbReference type="EMBL" id="CP000157">
    <property type="protein sequence ID" value="ABC65041.1"/>
    <property type="molecule type" value="Genomic_DNA"/>
</dbReference>
<dbReference type="AlphaFoldDB" id="Q2N5K0"/>
<comment type="catalytic activity">
    <reaction evidence="5">
        <text>a 2'-deoxyadenosine in DNA + S-adenosyl-L-methionine = an N(6)-methyl-2'-deoxyadenosine in DNA + S-adenosyl-L-homocysteine + H(+)</text>
        <dbReference type="Rhea" id="RHEA:15197"/>
        <dbReference type="Rhea" id="RHEA-COMP:12418"/>
        <dbReference type="Rhea" id="RHEA-COMP:12419"/>
        <dbReference type="ChEBI" id="CHEBI:15378"/>
        <dbReference type="ChEBI" id="CHEBI:57856"/>
        <dbReference type="ChEBI" id="CHEBI:59789"/>
        <dbReference type="ChEBI" id="CHEBI:90615"/>
        <dbReference type="ChEBI" id="CHEBI:90616"/>
        <dbReference type="EC" id="2.1.1.72"/>
    </reaction>
</comment>
<dbReference type="Proteomes" id="UP000008808">
    <property type="component" value="Chromosome"/>
</dbReference>